<evidence type="ECO:0008006" key="9">
    <source>
        <dbReference type="Google" id="ProtNLM"/>
    </source>
</evidence>
<evidence type="ECO:0000256" key="2">
    <source>
        <dbReference type="ARBA" id="ARBA00022475"/>
    </source>
</evidence>
<proteinExistence type="predicted"/>
<evidence type="ECO:0000313" key="7">
    <source>
        <dbReference type="EMBL" id="GAA2060004.1"/>
    </source>
</evidence>
<feature type="transmembrane region" description="Helical" evidence="6">
    <location>
        <begin position="66"/>
        <end position="87"/>
    </location>
</feature>
<evidence type="ECO:0000256" key="3">
    <source>
        <dbReference type="ARBA" id="ARBA00022692"/>
    </source>
</evidence>
<feature type="transmembrane region" description="Helical" evidence="6">
    <location>
        <begin position="34"/>
        <end position="54"/>
    </location>
</feature>
<keyword evidence="5 6" id="KW-0472">Membrane</keyword>
<feature type="transmembrane region" description="Helical" evidence="6">
    <location>
        <begin position="142"/>
        <end position="166"/>
    </location>
</feature>
<evidence type="ECO:0000313" key="8">
    <source>
        <dbReference type="Proteomes" id="UP001500751"/>
    </source>
</evidence>
<evidence type="ECO:0000256" key="5">
    <source>
        <dbReference type="ARBA" id="ARBA00023136"/>
    </source>
</evidence>
<dbReference type="EMBL" id="BAAAQN010000077">
    <property type="protein sequence ID" value="GAA2060004.1"/>
    <property type="molecule type" value="Genomic_DNA"/>
</dbReference>
<protein>
    <recommendedName>
        <fullName evidence="9">Cytochrome c oxidase assembly protein</fullName>
    </recommendedName>
</protein>
<dbReference type="RefSeq" id="WP_344671253.1">
    <property type="nucleotide sequence ID" value="NZ_BAAAQN010000077.1"/>
</dbReference>
<evidence type="ECO:0000256" key="6">
    <source>
        <dbReference type="SAM" id="Phobius"/>
    </source>
</evidence>
<feature type="transmembrane region" description="Helical" evidence="6">
    <location>
        <begin position="178"/>
        <end position="196"/>
    </location>
</feature>
<name>A0ABP5GZC2_9ACTN</name>
<comment type="caution">
    <text evidence="7">The sequence shown here is derived from an EMBL/GenBank/DDBJ whole genome shotgun (WGS) entry which is preliminary data.</text>
</comment>
<sequence length="312" mass="34391">MSPLSADLFAASGGDLQPPLTGGRILTAWSVDPWLAAVIVAIGGLYLYGVSTLTRRGDKWPIGRTVAFVAGGLGTMVIATMSCLGTYDDTLMSVHMIQHMILSMVTPVFLCLGAPVTLALRTLPLRGRKLLMALLHSWVARILSFPLVAGILFVATPFALYFTGWYQATLENTYLHEVTHLHFVLIGSLWFWPLLGVDPVPNRLPYPFRLLAIFATLPFHAILGLTIMQDNDLIAASYYTPLFQLRQWGSDPLTDQHAAGGILWGSGDLVGFLVFIVLAVQWAKQSQREAEREDRRLDRLEAEQARRVSSTA</sequence>
<feature type="transmembrane region" description="Helical" evidence="6">
    <location>
        <begin position="99"/>
        <end position="121"/>
    </location>
</feature>
<evidence type="ECO:0000256" key="1">
    <source>
        <dbReference type="ARBA" id="ARBA00004651"/>
    </source>
</evidence>
<dbReference type="Pfam" id="PF09678">
    <property type="entry name" value="Caa3_CtaG"/>
    <property type="match status" value="1"/>
</dbReference>
<keyword evidence="2" id="KW-1003">Cell membrane</keyword>
<comment type="subcellular location">
    <subcellularLocation>
        <location evidence="1">Cell membrane</location>
        <topology evidence="1">Multi-pass membrane protein</topology>
    </subcellularLocation>
</comment>
<feature type="transmembrane region" description="Helical" evidence="6">
    <location>
        <begin position="208"/>
        <end position="228"/>
    </location>
</feature>
<dbReference type="Proteomes" id="UP001500751">
    <property type="component" value="Unassembled WGS sequence"/>
</dbReference>
<keyword evidence="4 6" id="KW-1133">Transmembrane helix</keyword>
<evidence type="ECO:0000256" key="4">
    <source>
        <dbReference type="ARBA" id="ARBA00022989"/>
    </source>
</evidence>
<accession>A0ABP5GZC2</accession>
<reference evidence="8" key="1">
    <citation type="journal article" date="2019" name="Int. J. Syst. Evol. Microbiol.">
        <title>The Global Catalogue of Microorganisms (GCM) 10K type strain sequencing project: providing services to taxonomists for standard genome sequencing and annotation.</title>
        <authorList>
            <consortium name="The Broad Institute Genomics Platform"/>
            <consortium name="The Broad Institute Genome Sequencing Center for Infectious Disease"/>
            <person name="Wu L."/>
            <person name="Ma J."/>
        </authorList>
    </citation>
    <scope>NUCLEOTIDE SEQUENCE [LARGE SCALE GENOMIC DNA]</scope>
    <source>
        <strain evidence="8">JCM 16014</strain>
    </source>
</reference>
<gene>
    <name evidence="7" type="ORF">GCM10009839_83180</name>
</gene>
<dbReference type="InterPro" id="IPR019108">
    <property type="entry name" value="Caa3_assmbl_CtaG-rel"/>
</dbReference>
<keyword evidence="3 6" id="KW-0812">Transmembrane</keyword>
<organism evidence="7 8">
    <name type="scientific">Catenulispora yoronensis</name>
    <dbReference type="NCBI Taxonomy" id="450799"/>
    <lineage>
        <taxon>Bacteria</taxon>
        <taxon>Bacillati</taxon>
        <taxon>Actinomycetota</taxon>
        <taxon>Actinomycetes</taxon>
        <taxon>Catenulisporales</taxon>
        <taxon>Catenulisporaceae</taxon>
        <taxon>Catenulispora</taxon>
    </lineage>
</organism>
<feature type="transmembrane region" description="Helical" evidence="6">
    <location>
        <begin position="262"/>
        <end position="283"/>
    </location>
</feature>
<keyword evidence="8" id="KW-1185">Reference proteome</keyword>